<evidence type="ECO:0000313" key="5">
    <source>
        <dbReference type="EMBL" id="PKE26500.1"/>
    </source>
</evidence>
<dbReference type="PROSITE" id="PS01124">
    <property type="entry name" value="HTH_ARAC_FAMILY_2"/>
    <property type="match status" value="1"/>
</dbReference>
<dbReference type="InterPro" id="IPR018060">
    <property type="entry name" value="HTH_AraC"/>
</dbReference>
<dbReference type="PROSITE" id="PS00041">
    <property type="entry name" value="HTH_ARAC_FAMILY_1"/>
    <property type="match status" value="1"/>
</dbReference>
<reference evidence="5 6" key="1">
    <citation type="submission" date="2017-12" db="EMBL/GenBank/DDBJ databases">
        <title>Genomics of Macrococcus caseolyticus.</title>
        <authorList>
            <person name="MacFadyen A.C."/>
            <person name="Paterson G.K."/>
        </authorList>
    </citation>
    <scope>NUCLEOTIDE SEQUENCE [LARGE SCALE GENOMIC DNA]</scope>
    <source>
        <strain evidence="5 6">5788_EF188</strain>
    </source>
</reference>
<sequence length="745" mass="87314">MSDDMKHYQIRFNQHTENALKKTKGLSFLFVLYGDLECSINKQHHHINTGNVILLNHGDTLLISNCNGYFMQFDIPPQLLDNVIDNPTAFDLQPNHNTVPMIKNTLAKIGIVYLRKSQYYKLFIEQELMSLLMLLIKYVPKIQRDVLFTSDHDVRLERVCRFIEMHYDQPITLQDMADLIQLSPAYLSKLFTRKMNIGFNQFVNDVRLEHVMQDLIHTDDTMVDIALQNGFTNAALLSRTFKKLAGVSPSEFRKQHQQPITYITNNNISKRELIIRLSPFVINDTRQFIETPEIERNINITFSNYYDMIHQFNHIIQVGDMDALLSEQVQQQLITSQKEIGITHVLVKDVIESPNLISEEVSTDEHISNLQRYNKVDACLDFLTHHNIGLILTIDPIQDEKTYIKHLSDFLKHVTMRMDVNNDINIKLYVKYININRYKQIIQRICDFIPKVKVLIHLNIDAIGDTVDIIQYDYHIEKVVFDANQNDIINYEATDDAVFEHAKHHIVDKTKKVQAFLAHHQIQKPLVLLNWNTLTGDTHLTNGEYFRGGIIFEQFLQLNKMIGTIGYWLNYDLHIHHALNEKEYMNSIELFHQYNGKRPAFFTSHLFKKLLSNILYHFENCIVVGEPHHFQIIVYDAEHFNPYLTLNTSLPFLDNKEVRIKVNDLLPGTYRIKHYTLDKEHGALYQVWQSYNTQSGIDAESIEYINRVSYPKLQVSDQTVQHDFEYNLKLLTNAIHLIDVKRYIE</sequence>
<dbReference type="InterPro" id="IPR017853">
    <property type="entry name" value="GH"/>
</dbReference>
<dbReference type="Proteomes" id="UP000233482">
    <property type="component" value="Unassembled WGS sequence"/>
</dbReference>
<dbReference type="InterPro" id="IPR009057">
    <property type="entry name" value="Homeodomain-like_sf"/>
</dbReference>
<evidence type="ECO:0000256" key="3">
    <source>
        <dbReference type="ARBA" id="ARBA00023163"/>
    </source>
</evidence>
<dbReference type="Gene3D" id="1.10.10.60">
    <property type="entry name" value="Homeodomain-like"/>
    <property type="match status" value="2"/>
</dbReference>
<keyword evidence="2" id="KW-0238">DNA-binding</keyword>
<evidence type="ECO:0000259" key="4">
    <source>
        <dbReference type="PROSITE" id="PS01124"/>
    </source>
</evidence>
<accession>A0A855GN08</accession>
<dbReference type="GO" id="GO:0043565">
    <property type="term" value="F:sequence-specific DNA binding"/>
    <property type="evidence" value="ECO:0007669"/>
    <property type="project" value="InterPro"/>
</dbReference>
<evidence type="ECO:0000256" key="1">
    <source>
        <dbReference type="ARBA" id="ARBA00023015"/>
    </source>
</evidence>
<proteinExistence type="predicted"/>
<organism evidence="5 6">
    <name type="scientific">Macrococcoides caseolyticum</name>
    <dbReference type="NCBI Taxonomy" id="69966"/>
    <lineage>
        <taxon>Bacteria</taxon>
        <taxon>Bacillati</taxon>
        <taxon>Bacillota</taxon>
        <taxon>Bacilli</taxon>
        <taxon>Bacillales</taxon>
        <taxon>Staphylococcaceae</taxon>
        <taxon>Macrococcoides</taxon>
    </lineage>
</organism>
<name>A0A855GN08_9STAP</name>
<protein>
    <recommendedName>
        <fullName evidence="4">HTH araC/xylS-type domain-containing protein</fullName>
    </recommendedName>
</protein>
<dbReference type="SMART" id="SM00342">
    <property type="entry name" value="HTH_ARAC"/>
    <property type="match status" value="1"/>
</dbReference>
<feature type="domain" description="HTH araC/xylS-type" evidence="4">
    <location>
        <begin position="157"/>
        <end position="255"/>
    </location>
</feature>
<dbReference type="PANTHER" id="PTHR43280:SF2">
    <property type="entry name" value="HTH-TYPE TRANSCRIPTIONAL REGULATOR EXSA"/>
    <property type="match status" value="1"/>
</dbReference>
<dbReference type="AlphaFoldDB" id="A0A855GN08"/>
<dbReference type="Pfam" id="PF12833">
    <property type="entry name" value="HTH_18"/>
    <property type="match status" value="1"/>
</dbReference>
<evidence type="ECO:0000256" key="2">
    <source>
        <dbReference type="ARBA" id="ARBA00023125"/>
    </source>
</evidence>
<comment type="caution">
    <text evidence="5">The sequence shown here is derived from an EMBL/GenBank/DDBJ whole genome shotgun (WGS) entry which is preliminary data.</text>
</comment>
<dbReference type="SUPFAM" id="SSF46689">
    <property type="entry name" value="Homeodomain-like"/>
    <property type="match status" value="2"/>
</dbReference>
<dbReference type="InterPro" id="IPR018062">
    <property type="entry name" value="HTH_AraC-typ_CS"/>
</dbReference>
<dbReference type="GO" id="GO:0003700">
    <property type="term" value="F:DNA-binding transcription factor activity"/>
    <property type="evidence" value="ECO:0007669"/>
    <property type="project" value="InterPro"/>
</dbReference>
<keyword evidence="1" id="KW-0805">Transcription regulation</keyword>
<dbReference type="NCBIfam" id="NF047455">
    <property type="entry name" value="TF_Staph_AryK"/>
    <property type="match status" value="1"/>
</dbReference>
<dbReference type="SUPFAM" id="SSF51011">
    <property type="entry name" value="Glycosyl hydrolase domain"/>
    <property type="match status" value="1"/>
</dbReference>
<keyword evidence="3" id="KW-0804">Transcription</keyword>
<dbReference type="SUPFAM" id="SSF51445">
    <property type="entry name" value="(Trans)glycosidases"/>
    <property type="match status" value="1"/>
</dbReference>
<evidence type="ECO:0000313" key="6">
    <source>
        <dbReference type="Proteomes" id="UP000233482"/>
    </source>
</evidence>
<dbReference type="PANTHER" id="PTHR43280">
    <property type="entry name" value="ARAC-FAMILY TRANSCRIPTIONAL REGULATOR"/>
    <property type="match status" value="1"/>
</dbReference>
<dbReference type="Gene3D" id="3.20.20.80">
    <property type="entry name" value="Glycosidases"/>
    <property type="match status" value="1"/>
</dbReference>
<dbReference type="EMBL" id="PIXC01000007">
    <property type="protein sequence ID" value="PKE26500.1"/>
    <property type="molecule type" value="Genomic_DNA"/>
</dbReference>
<dbReference type="Gene3D" id="2.60.40.1500">
    <property type="entry name" value="Glycosyl hydrolase domain, family 39"/>
    <property type="match status" value="1"/>
</dbReference>
<gene>
    <name evidence="5" type="ORF">CW686_04275</name>
</gene>